<sequence>MSRGARPSVTIIGAGNLARALAPALRAARYRVREVVGREGKTSRARTRAVARSAGARAVGFADAKLDADVIWLCVSDSAIAQVARRLAKSDDWRGKVALHSSGALGSDELRALKARGASVASVHPMMTFVGTARVKLRGLTFAVEGDARAVGAARGIVAGLGGEAFAIRKQNKPLYHALGSFSSPLLVMLLSEAEQVGRAAGLSAAQTRKVMRAILQRTLFNYLRDGAAAAFSGPMRRGDLVTVKRHLKDLRKVPGALEVYRALARGAMGRLPVGRRREMERMF</sequence>
<dbReference type="InterPro" id="IPR019665">
    <property type="entry name" value="OxRdtase/DH_put_Rossmann_dom"/>
</dbReference>
<dbReference type="EMBL" id="JACPNR010000004">
    <property type="protein sequence ID" value="MBI2677786.1"/>
    <property type="molecule type" value="Genomic_DNA"/>
</dbReference>
<dbReference type="SUPFAM" id="SSF48179">
    <property type="entry name" value="6-phosphogluconate dehydrogenase C-terminal domain-like"/>
    <property type="match status" value="1"/>
</dbReference>
<feature type="domain" description="Putative oxidoreductase/dehydrogenase Rossmann-like" evidence="1">
    <location>
        <begin position="3"/>
        <end position="125"/>
    </location>
</feature>
<evidence type="ECO:0000259" key="2">
    <source>
        <dbReference type="Pfam" id="PF10728"/>
    </source>
</evidence>
<dbReference type="InterPro" id="IPR018931">
    <property type="entry name" value="DUF2520"/>
</dbReference>
<gene>
    <name evidence="3" type="ORF">HYX28_03300</name>
</gene>
<dbReference type="AlphaFoldDB" id="A0A932A6V1"/>
<accession>A0A932A6V1</accession>
<comment type="caution">
    <text evidence="3">The sequence shown here is derived from an EMBL/GenBank/DDBJ whole genome shotgun (WGS) entry which is preliminary data.</text>
</comment>
<name>A0A932A6V1_9BACT</name>
<evidence type="ECO:0000313" key="4">
    <source>
        <dbReference type="Proteomes" id="UP000779809"/>
    </source>
</evidence>
<evidence type="ECO:0000259" key="1">
    <source>
        <dbReference type="Pfam" id="PF10727"/>
    </source>
</evidence>
<dbReference type="PANTHER" id="PTHR40459:SF1">
    <property type="entry name" value="CONSERVED HYPOTHETICAL ALANINE AND LEUCINE RICH PROTEIN"/>
    <property type="match status" value="1"/>
</dbReference>
<evidence type="ECO:0000313" key="3">
    <source>
        <dbReference type="EMBL" id="MBI2677786.1"/>
    </source>
</evidence>
<reference evidence="3" key="1">
    <citation type="submission" date="2020-07" db="EMBL/GenBank/DDBJ databases">
        <title>Huge and variable diversity of episymbiotic CPR bacteria and DPANN archaea in groundwater ecosystems.</title>
        <authorList>
            <person name="He C.Y."/>
            <person name="Keren R."/>
            <person name="Whittaker M."/>
            <person name="Farag I.F."/>
            <person name="Doudna J."/>
            <person name="Cate J.H.D."/>
            <person name="Banfield J.F."/>
        </authorList>
    </citation>
    <scope>NUCLEOTIDE SEQUENCE</scope>
    <source>
        <strain evidence="3">NC_groundwater_580_Pr5_B-0.1um_64_19</strain>
    </source>
</reference>
<dbReference type="Proteomes" id="UP000779809">
    <property type="component" value="Unassembled WGS sequence"/>
</dbReference>
<dbReference type="Gene3D" id="1.10.1040.20">
    <property type="entry name" value="ProC-like, C-terminal domain"/>
    <property type="match status" value="1"/>
</dbReference>
<proteinExistence type="predicted"/>
<protein>
    <submittedName>
        <fullName evidence="3">DUF2520 domain-containing protein</fullName>
    </submittedName>
</protein>
<dbReference type="Pfam" id="PF10727">
    <property type="entry name" value="Rossmann-like"/>
    <property type="match status" value="1"/>
</dbReference>
<dbReference type="InterPro" id="IPR008927">
    <property type="entry name" value="6-PGluconate_DH-like_C_sf"/>
</dbReference>
<dbReference type="InterPro" id="IPR037108">
    <property type="entry name" value="TM1727-like_C_sf"/>
</dbReference>
<dbReference type="InterPro" id="IPR036291">
    <property type="entry name" value="NAD(P)-bd_dom_sf"/>
</dbReference>
<dbReference type="SUPFAM" id="SSF51735">
    <property type="entry name" value="NAD(P)-binding Rossmann-fold domains"/>
    <property type="match status" value="1"/>
</dbReference>
<organism evidence="3 4">
    <name type="scientific">Candidatus Korobacter versatilis</name>
    <dbReference type="NCBI Taxonomy" id="658062"/>
    <lineage>
        <taxon>Bacteria</taxon>
        <taxon>Pseudomonadati</taxon>
        <taxon>Acidobacteriota</taxon>
        <taxon>Terriglobia</taxon>
        <taxon>Terriglobales</taxon>
        <taxon>Candidatus Korobacteraceae</taxon>
        <taxon>Candidatus Korobacter</taxon>
    </lineage>
</organism>
<dbReference type="Gene3D" id="3.40.50.720">
    <property type="entry name" value="NAD(P)-binding Rossmann-like Domain"/>
    <property type="match status" value="1"/>
</dbReference>
<dbReference type="Pfam" id="PF10728">
    <property type="entry name" value="DUF2520"/>
    <property type="match status" value="1"/>
</dbReference>
<dbReference type="PANTHER" id="PTHR40459">
    <property type="entry name" value="CONSERVED HYPOTHETICAL ALANINE AND LEUCINE RICH PROTEIN"/>
    <property type="match status" value="1"/>
</dbReference>
<feature type="domain" description="DUF2520" evidence="2">
    <location>
        <begin position="141"/>
        <end position="266"/>
    </location>
</feature>